<dbReference type="KEGG" id="avs:AWM76_02205"/>
<dbReference type="PIRSF" id="PIRSF005087">
    <property type="entry name" value="NrdI"/>
    <property type="match status" value="1"/>
</dbReference>
<dbReference type="GO" id="GO:0010181">
    <property type="term" value="F:FMN binding"/>
    <property type="evidence" value="ECO:0007669"/>
    <property type="project" value="InterPro"/>
</dbReference>
<dbReference type="Proteomes" id="UP000066986">
    <property type="component" value="Chromosome"/>
</dbReference>
<protein>
    <submittedName>
        <fullName evidence="1">Flavoprotein</fullName>
    </submittedName>
</protein>
<dbReference type="AlphaFoldDB" id="A0AAU8U575"/>
<sequence length="153" mass="17596">MQIIKVYYISLSGNTTSFLADLDTYCQKQYQKKVDYVNVKDLVKLGKPLTFDINESYFVFLPTYLEGGNGIETGDIEILTTPLRQVITYNKNRDYCLGIIGSGNRNFNKQFCLTAYQYADDFGFTVLDEFELKGTTEDIERIAEKLHNQGHKK</sequence>
<dbReference type="EMBL" id="CP014164">
    <property type="protein sequence ID" value="AMC00468.1"/>
    <property type="molecule type" value="Genomic_DNA"/>
</dbReference>
<dbReference type="SUPFAM" id="SSF52218">
    <property type="entry name" value="Flavoproteins"/>
    <property type="match status" value="1"/>
</dbReference>
<accession>A0AAU8U575</accession>
<dbReference type="NCBIfam" id="NF002714">
    <property type="entry name" value="PRK02551.1"/>
    <property type="match status" value="1"/>
</dbReference>
<evidence type="ECO:0000313" key="1">
    <source>
        <dbReference type="EMBL" id="AMC00468.1"/>
    </source>
</evidence>
<name>A0AAU8U575_9LACT</name>
<dbReference type="InterPro" id="IPR004465">
    <property type="entry name" value="RNR_NrdI"/>
</dbReference>
<organism evidence="1 2">
    <name type="scientific">Aerococcus viridans</name>
    <dbReference type="NCBI Taxonomy" id="1377"/>
    <lineage>
        <taxon>Bacteria</taxon>
        <taxon>Bacillati</taxon>
        <taxon>Bacillota</taxon>
        <taxon>Bacilli</taxon>
        <taxon>Lactobacillales</taxon>
        <taxon>Aerococcaceae</taxon>
        <taxon>Aerococcus</taxon>
    </lineage>
</organism>
<dbReference type="PANTHER" id="PTHR37297:SF1">
    <property type="entry name" value="PROTEIN NRDI"/>
    <property type="match status" value="1"/>
</dbReference>
<dbReference type="Gene3D" id="3.40.50.360">
    <property type="match status" value="1"/>
</dbReference>
<proteinExistence type="predicted"/>
<dbReference type="Pfam" id="PF07972">
    <property type="entry name" value="Flavodoxin_NdrI"/>
    <property type="match status" value="1"/>
</dbReference>
<reference evidence="2" key="2">
    <citation type="submission" date="2016-01" db="EMBL/GenBank/DDBJ databases">
        <title>Six Aerococcus type strain genome sequencing and assembly using PacBio and Illumina Hiseq.</title>
        <authorList>
            <person name="Carkaci D."/>
            <person name="Dargis R."/>
            <person name="Nielsen X.C."/>
            <person name="Skovgaard O."/>
            <person name="Fuursted K."/>
            <person name="Christensen J.J."/>
        </authorList>
    </citation>
    <scope>NUCLEOTIDE SEQUENCE [LARGE SCALE GENOMIC DNA]</scope>
    <source>
        <strain evidence="2">CCUG4311</strain>
    </source>
</reference>
<evidence type="ECO:0000313" key="2">
    <source>
        <dbReference type="Proteomes" id="UP000066986"/>
    </source>
</evidence>
<reference evidence="1 2" key="1">
    <citation type="journal article" date="2016" name="Genome Announc.">
        <title>Complete Genome Sequences of Aerococcus christensenii CCUG 28831T, Aerococcus sanguinicola CCUG 43001T, Aerococcus urinae CCUG 36881T, Aerococcus urinaeequi CCUG 28094T, Aerococcus urinaehominis CCUG 42038 BT, and Aerococcus viridans CCUG 4311T.</title>
        <authorList>
            <person name="Carkaci D."/>
            <person name="Dargis R."/>
            <person name="Nielsen X.C."/>
            <person name="Skovgaard O."/>
            <person name="Fuursted K."/>
            <person name="Christensen J.J."/>
        </authorList>
    </citation>
    <scope>NUCLEOTIDE SEQUENCE [LARGE SCALE GENOMIC DNA]</scope>
    <source>
        <strain evidence="1 2">CCUG4311</strain>
    </source>
</reference>
<gene>
    <name evidence="1" type="ORF">AWM76_02205</name>
</gene>
<dbReference type="PANTHER" id="PTHR37297">
    <property type="entry name" value="PROTEIN NRDI"/>
    <property type="match status" value="1"/>
</dbReference>
<dbReference type="GeneID" id="32029721"/>
<dbReference type="RefSeq" id="WP_004262686.1">
    <property type="nucleotide sequence ID" value="NZ_CP014164.1"/>
</dbReference>
<dbReference type="InterPro" id="IPR029039">
    <property type="entry name" value="Flavoprotein-like_sf"/>
</dbReference>